<dbReference type="AlphaFoldDB" id="A0A9N9I0I9"/>
<evidence type="ECO:0000313" key="1">
    <source>
        <dbReference type="EMBL" id="CAG8715149.1"/>
    </source>
</evidence>
<proteinExistence type="predicted"/>
<dbReference type="Proteomes" id="UP000789405">
    <property type="component" value="Unassembled WGS sequence"/>
</dbReference>
<sequence>FDQAYELAKAKEETDINILQKNNDTDINIEGYNLALFLAANLKYENDYSQVQRLLGQFVKV</sequence>
<protein>
    <submittedName>
        <fullName evidence="1">22180_t:CDS:1</fullName>
    </submittedName>
</protein>
<name>A0A9N9I0I9_9GLOM</name>
<accession>A0A9N9I0I9</accession>
<evidence type="ECO:0000313" key="2">
    <source>
        <dbReference type="Proteomes" id="UP000789405"/>
    </source>
</evidence>
<feature type="non-terminal residue" evidence="1">
    <location>
        <position position="1"/>
    </location>
</feature>
<keyword evidence="2" id="KW-1185">Reference proteome</keyword>
<comment type="caution">
    <text evidence="1">The sequence shown here is derived from an EMBL/GenBank/DDBJ whole genome shotgun (WGS) entry which is preliminary data.</text>
</comment>
<dbReference type="EMBL" id="CAJVPY010010075">
    <property type="protein sequence ID" value="CAG8715149.1"/>
    <property type="molecule type" value="Genomic_DNA"/>
</dbReference>
<reference evidence="1" key="1">
    <citation type="submission" date="2021-06" db="EMBL/GenBank/DDBJ databases">
        <authorList>
            <person name="Kallberg Y."/>
            <person name="Tangrot J."/>
            <person name="Rosling A."/>
        </authorList>
    </citation>
    <scope>NUCLEOTIDE SEQUENCE</scope>
    <source>
        <strain evidence="1">MA453B</strain>
    </source>
</reference>
<gene>
    <name evidence="1" type="ORF">DERYTH_LOCUS13880</name>
</gene>
<organism evidence="1 2">
    <name type="scientific">Dentiscutata erythropus</name>
    <dbReference type="NCBI Taxonomy" id="1348616"/>
    <lineage>
        <taxon>Eukaryota</taxon>
        <taxon>Fungi</taxon>
        <taxon>Fungi incertae sedis</taxon>
        <taxon>Mucoromycota</taxon>
        <taxon>Glomeromycotina</taxon>
        <taxon>Glomeromycetes</taxon>
        <taxon>Diversisporales</taxon>
        <taxon>Gigasporaceae</taxon>
        <taxon>Dentiscutata</taxon>
    </lineage>
</organism>